<feature type="region of interest" description="Disordered" evidence="1">
    <location>
        <begin position="42"/>
        <end position="90"/>
    </location>
</feature>
<dbReference type="EMBL" id="JABSTR010000009">
    <property type="protein sequence ID" value="KAH9379107.1"/>
    <property type="molecule type" value="Genomic_DNA"/>
</dbReference>
<accession>A0A9J6GV73</accession>
<gene>
    <name evidence="2" type="ORF">HPB48_011909</name>
</gene>
<feature type="region of interest" description="Disordered" evidence="1">
    <location>
        <begin position="1"/>
        <end position="26"/>
    </location>
</feature>
<sequence length="174" mass="18930">MRLRGGYHSRGPCQTQMHSPFPHLRGKHLTGTSGYTVKYWKPIKPATSPTTDKRREDFKKIQASKGSHKTSTPASCGPAPLKNNIGTGTMPRTQIFSADDFSTLPNAQNEVSDWVRAASQPLSSPSLPTTPTEVTRQPQNPELTHPSEILANKIQALETRLAGLTESQTTAGTP</sequence>
<evidence type="ECO:0000256" key="1">
    <source>
        <dbReference type="SAM" id="MobiDB-lite"/>
    </source>
</evidence>
<reference evidence="2 3" key="1">
    <citation type="journal article" date="2020" name="Cell">
        <title>Large-Scale Comparative Analyses of Tick Genomes Elucidate Their Genetic Diversity and Vector Capacities.</title>
        <authorList>
            <consortium name="Tick Genome and Microbiome Consortium (TIGMIC)"/>
            <person name="Jia N."/>
            <person name="Wang J."/>
            <person name="Shi W."/>
            <person name="Du L."/>
            <person name="Sun Y."/>
            <person name="Zhan W."/>
            <person name="Jiang J.F."/>
            <person name="Wang Q."/>
            <person name="Zhang B."/>
            <person name="Ji P."/>
            <person name="Bell-Sakyi L."/>
            <person name="Cui X.M."/>
            <person name="Yuan T.T."/>
            <person name="Jiang B.G."/>
            <person name="Yang W.F."/>
            <person name="Lam T.T."/>
            <person name="Chang Q.C."/>
            <person name="Ding S.J."/>
            <person name="Wang X.J."/>
            <person name="Zhu J.G."/>
            <person name="Ruan X.D."/>
            <person name="Zhao L."/>
            <person name="Wei J.T."/>
            <person name="Ye R.Z."/>
            <person name="Que T.C."/>
            <person name="Du C.H."/>
            <person name="Zhou Y.H."/>
            <person name="Cheng J.X."/>
            <person name="Dai P.F."/>
            <person name="Guo W.B."/>
            <person name="Han X.H."/>
            <person name="Huang E.J."/>
            <person name="Li L.F."/>
            <person name="Wei W."/>
            <person name="Gao Y.C."/>
            <person name="Liu J.Z."/>
            <person name="Shao H.Z."/>
            <person name="Wang X."/>
            <person name="Wang C.C."/>
            <person name="Yang T.C."/>
            <person name="Huo Q.B."/>
            <person name="Li W."/>
            <person name="Chen H.Y."/>
            <person name="Chen S.E."/>
            <person name="Zhou L.G."/>
            <person name="Ni X.B."/>
            <person name="Tian J.H."/>
            <person name="Sheng Y."/>
            <person name="Liu T."/>
            <person name="Pan Y.S."/>
            <person name="Xia L.Y."/>
            <person name="Li J."/>
            <person name="Zhao F."/>
            <person name="Cao W.C."/>
        </authorList>
    </citation>
    <scope>NUCLEOTIDE SEQUENCE [LARGE SCALE GENOMIC DNA]</scope>
    <source>
        <strain evidence="2">HaeL-2018</strain>
    </source>
</reference>
<evidence type="ECO:0000313" key="2">
    <source>
        <dbReference type="EMBL" id="KAH9379107.1"/>
    </source>
</evidence>
<dbReference type="AlphaFoldDB" id="A0A9J6GV73"/>
<keyword evidence="3" id="KW-1185">Reference proteome</keyword>
<feature type="compositionally biased region" description="Low complexity" evidence="1">
    <location>
        <begin position="121"/>
        <end position="132"/>
    </location>
</feature>
<name>A0A9J6GV73_HAELO</name>
<organism evidence="2 3">
    <name type="scientific">Haemaphysalis longicornis</name>
    <name type="common">Bush tick</name>
    <dbReference type="NCBI Taxonomy" id="44386"/>
    <lineage>
        <taxon>Eukaryota</taxon>
        <taxon>Metazoa</taxon>
        <taxon>Ecdysozoa</taxon>
        <taxon>Arthropoda</taxon>
        <taxon>Chelicerata</taxon>
        <taxon>Arachnida</taxon>
        <taxon>Acari</taxon>
        <taxon>Parasitiformes</taxon>
        <taxon>Ixodida</taxon>
        <taxon>Ixodoidea</taxon>
        <taxon>Ixodidae</taxon>
        <taxon>Haemaphysalinae</taxon>
        <taxon>Haemaphysalis</taxon>
    </lineage>
</organism>
<feature type="region of interest" description="Disordered" evidence="1">
    <location>
        <begin position="116"/>
        <end position="145"/>
    </location>
</feature>
<feature type="compositionally biased region" description="Polar residues" evidence="1">
    <location>
        <begin position="133"/>
        <end position="142"/>
    </location>
</feature>
<dbReference type="Proteomes" id="UP000821853">
    <property type="component" value="Unassembled WGS sequence"/>
</dbReference>
<feature type="compositionally biased region" description="Basic and acidic residues" evidence="1">
    <location>
        <begin position="51"/>
        <end position="60"/>
    </location>
</feature>
<comment type="caution">
    <text evidence="2">The sequence shown here is derived from an EMBL/GenBank/DDBJ whole genome shotgun (WGS) entry which is preliminary data.</text>
</comment>
<dbReference type="VEuPathDB" id="VectorBase:HLOH_055399"/>
<evidence type="ECO:0000313" key="3">
    <source>
        <dbReference type="Proteomes" id="UP000821853"/>
    </source>
</evidence>
<protein>
    <submittedName>
        <fullName evidence="2">Uncharacterized protein</fullName>
    </submittedName>
</protein>
<proteinExistence type="predicted"/>